<name>A0ABQ8EXB5_9FUNG</name>
<dbReference type="PROSITE" id="PS50086">
    <property type="entry name" value="TBC_RABGAP"/>
    <property type="match status" value="1"/>
</dbReference>
<accession>A0ABQ8EXB5</accession>
<dbReference type="InterPro" id="IPR035969">
    <property type="entry name" value="Rab-GAP_TBC_sf"/>
</dbReference>
<dbReference type="EMBL" id="JAFCIX010000527">
    <property type="protein sequence ID" value="KAH6588267.1"/>
    <property type="molecule type" value="Genomic_DNA"/>
</dbReference>
<dbReference type="Gene3D" id="1.10.10.750">
    <property type="entry name" value="Ypt/Rab-GAP domain of gyp1p, domain 1"/>
    <property type="match status" value="1"/>
</dbReference>
<evidence type="ECO:0000313" key="7">
    <source>
        <dbReference type="EMBL" id="KAH6588267.1"/>
    </source>
</evidence>
<evidence type="ECO:0000259" key="6">
    <source>
        <dbReference type="PROSITE" id="PS50086"/>
    </source>
</evidence>
<dbReference type="InterPro" id="IPR000195">
    <property type="entry name" value="Rab-GAP-TBC_dom"/>
</dbReference>
<evidence type="ECO:0000313" key="8">
    <source>
        <dbReference type="Proteomes" id="UP001648503"/>
    </source>
</evidence>
<sequence length="361" mass="40541">MTTNFRKAYYSSLGVKTVEVKPSVENVLQGKFLSIDRLNKLCLWIRIPHFYRPVVWKLLLGVTSVHKEAWSFIAQQRQEHFEDLKEAVFLLTGKSIDGMDDDLTPLLLAQMVLLELTHDTPHTVTQMLESIEPPAHLMGLAHAFLEISDASDHDAFWICLHFIKKLRIDIFEVPEVNSESCIPSNTHVSSASTANYRYGAGAYTAHLQSTAPEKTLLVPAGQAFTNDIKSDIETLIHLLGLHNAGLLEHIRRLGVSLHEACRGWFQCCFANVISSHAIEGVWDIVIGGAPGILPYLGLCLLLCSGRKIEACRSSQEFILLISQIEKFVDVDSVANMSIDLWEIPVLECMTKETRRLLGYRF</sequence>
<dbReference type="Gene3D" id="1.10.472.80">
    <property type="entry name" value="Ypt/Rab-GAP domain of gyp1p, domain 3"/>
    <property type="match status" value="1"/>
</dbReference>
<evidence type="ECO:0000256" key="5">
    <source>
        <dbReference type="ARBA" id="ARBA00046045"/>
    </source>
</evidence>
<feature type="domain" description="Rab-GAP TBC" evidence="6">
    <location>
        <begin position="46"/>
        <end position="289"/>
    </location>
</feature>
<comment type="subcellular location">
    <subcellularLocation>
        <location evidence="1">Cytoplasm</location>
        <location evidence="1">Cytosol</location>
    </subcellularLocation>
    <subcellularLocation>
        <location evidence="2">Lysosome membrane</location>
    </subcellularLocation>
</comment>
<organism evidence="7 8">
    <name type="scientific">Batrachochytrium salamandrivorans</name>
    <dbReference type="NCBI Taxonomy" id="1357716"/>
    <lineage>
        <taxon>Eukaryota</taxon>
        <taxon>Fungi</taxon>
        <taxon>Fungi incertae sedis</taxon>
        <taxon>Chytridiomycota</taxon>
        <taxon>Chytridiomycota incertae sedis</taxon>
        <taxon>Chytridiomycetes</taxon>
        <taxon>Rhizophydiales</taxon>
        <taxon>Rhizophydiales incertae sedis</taxon>
        <taxon>Batrachochytrium</taxon>
    </lineage>
</organism>
<dbReference type="PANTHER" id="PTHR13530">
    <property type="entry name" value="TBC1 DOMAIN FAMILY MEMBER 7"/>
    <property type="match status" value="1"/>
</dbReference>
<dbReference type="PANTHER" id="PTHR13530:SF3">
    <property type="entry name" value="TBC1 DOMAIN FAMILY MEMBER 7"/>
    <property type="match status" value="1"/>
</dbReference>
<keyword evidence="8" id="KW-1185">Reference proteome</keyword>
<evidence type="ECO:0000256" key="4">
    <source>
        <dbReference type="ARBA" id="ARBA00023228"/>
    </source>
</evidence>
<evidence type="ECO:0000256" key="1">
    <source>
        <dbReference type="ARBA" id="ARBA00004514"/>
    </source>
</evidence>
<comment type="function">
    <text evidence="5">Non-catalytic component of the TSC-TBC complex, a multiprotein complex that acts as a negative regulator of the canonical mTORC1 complex, an evolutionarily conserved central nutrient sensor that stimulates anabolic reactions and macromolecule biosynthesis to promote cellular biomass generation and growth. The TSC-TBC complex acts as a GTPase-activating protein (GAP) for the small GTPase RHEB, a direct activator of the protein kinase activity of mTORC1. In absence of nutrients, the TSC-TBC complex inhibits mTORC1, thereby preventing phosphorylation of ribosomal protein S6 kinase (RPS6KB1 and RPS6KB2) and EIF4EBP1 (4E-BP1) by the mTORC1 signaling. The TSC-TBC complex is inactivated in response to nutrients, relieving inhibition of mTORC1.</text>
</comment>
<reference evidence="7 8" key="1">
    <citation type="submission" date="2021-02" db="EMBL/GenBank/DDBJ databases">
        <title>Variation within the Batrachochytrium salamandrivorans European outbreak.</title>
        <authorList>
            <person name="Kelly M."/>
            <person name="Pasmans F."/>
            <person name="Shea T.P."/>
            <person name="Munoz J.F."/>
            <person name="Carranza S."/>
            <person name="Cuomo C.A."/>
            <person name="Martel A."/>
        </authorList>
    </citation>
    <scope>NUCLEOTIDE SEQUENCE [LARGE SCALE GENOMIC DNA]</scope>
    <source>
        <strain evidence="7 8">AMFP18/2</strain>
    </source>
</reference>
<dbReference type="Proteomes" id="UP001648503">
    <property type="component" value="Unassembled WGS sequence"/>
</dbReference>
<dbReference type="InterPro" id="IPR039842">
    <property type="entry name" value="TBC1D7"/>
</dbReference>
<dbReference type="Pfam" id="PF00566">
    <property type="entry name" value="RabGAP-TBC"/>
    <property type="match status" value="1"/>
</dbReference>
<dbReference type="SUPFAM" id="SSF47923">
    <property type="entry name" value="Ypt/Rab-GAP domain of gyp1p"/>
    <property type="match status" value="2"/>
</dbReference>
<protein>
    <recommendedName>
        <fullName evidence="3">TBC1 domain family member 7</fullName>
    </recommendedName>
</protein>
<evidence type="ECO:0000256" key="3">
    <source>
        <dbReference type="ARBA" id="ARBA00015455"/>
    </source>
</evidence>
<keyword evidence="4" id="KW-0458">Lysosome</keyword>
<gene>
    <name evidence="7" type="ORF">BASA50_010818</name>
</gene>
<proteinExistence type="predicted"/>
<comment type="caution">
    <text evidence="7">The sequence shown here is derived from an EMBL/GenBank/DDBJ whole genome shotgun (WGS) entry which is preliminary data.</text>
</comment>
<evidence type="ECO:0000256" key="2">
    <source>
        <dbReference type="ARBA" id="ARBA00004656"/>
    </source>
</evidence>